<dbReference type="InterPro" id="IPR036691">
    <property type="entry name" value="Endo/exonu/phosph_ase_sf"/>
</dbReference>
<dbReference type="InterPro" id="IPR001322">
    <property type="entry name" value="Lamin_tail_dom"/>
</dbReference>
<evidence type="ECO:0000313" key="5">
    <source>
        <dbReference type="Proteomes" id="UP001499841"/>
    </source>
</evidence>
<dbReference type="CDD" id="cd04486">
    <property type="entry name" value="YhcR_OBF_like"/>
    <property type="match status" value="1"/>
</dbReference>
<dbReference type="NCBIfam" id="NF033681">
    <property type="entry name" value="ExeM_NucH_DNase"/>
    <property type="match status" value="1"/>
</dbReference>
<feature type="compositionally biased region" description="Polar residues" evidence="1">
    <location>
        <begin position="144"/>
        <end position="154"/>
    </location>
</feature>
<dbReference type="Proteomes" id="UP001499841">
    <property type="component" value="Unassembled WGS sequence"/>
</dbReference>
<keyword evidence="4" id="KW-0540">Nuclease</keyword>
<dbReference type="EMBL" id="BAABBA010000001">
    <property type="protein sequence ID" value="GAA4285974.1"/>
    <property type="molecule type" value="Genomic_DNA"/>
</dbReference>
<accession>A0ABP8EPW7</accession>
<proteinExistence type="predicted"/>
<feature type="chain" id="PRO_5046337080" evidence="2">
    <location>
        <begin position="23"/>
        <end position="787"/>
    </location>
</feature>
<name>A0ABP8EPW7_9MICO</name>
<feature type="signal peptide" evidence="2">
    <location>
        <begin position="1"/>
        <end position="22"/>
    </location>
</feature>
<reference evidence="5" key="1">
    <citation type="journal article" date="2019" name="Int. J. Syst. Evol. Microbiol.">
        <title>The Global Catalogue of Microorganisms (GCM) 10K type strain sequencing project: providing services to taxonomists for standard genome sequencing and annotation.</title>
        <authorList>
            <consortium name="The Broad Institute Genomics Platform"/>
            <consortium name="The Broad Institute Genome Sequencing Center for Infectious Disease"/>
            <person name="Wu L."/>
            <person name="Ma J."/>
        </authorList>
    </citation>
    <scope>NUCLEOTIDE SEQUENCE [LARGE SCALE GENOMIC DNA]</scope>
    <source>
        <strain evidence="5">JCM 17459</strain>
    </source>
</reference>
<dbReference type="InterPro" id="IPR005135">
    <property type="entry name" value="Endo/exonuclease/phosphatase"/>
</dbReference>
<keyword evidence="4" id="KW-0378">Hydrolase</keyword>
<dbReference type="CDD" id="cd10283">
    <property type="entry name" value="MnuA_DNase1-like"/>
    <property type="match status" value="1"/>
</dbReference>
<dbReference type="PANTHER" id="PTHR42834">
    <property type="entry name" value="ENDONUCLEASE/EXONUCLEASE/PHOSPHATASE FAMILY PROTEIN (AFU_ORTHOLOGUE AFUA_3G09210)"/>
    <property type="match status" value="1"/>
</dbReference>
<protein>
    <submittedName>
        <fullName evidence="4">ExeM/NucH family extracellular endonuclease</fullName>
    </submittedName>
</protein>
<gene>
    <name evidence="4" type="ORF">GCM10022262_03330</name>
</gene>
<dbReference type="RefSeq" id="WP_345036899.1">
    <property type="nucleotide sequence ID" value="NZ_BAABBA010000001.1"/>
</dbReference>
<evidence type="ECO:0000256" key="2">
    <source>
        <dbReference type="SAM" id="SignalP"/>
    </source>
</evidence>
<comment type="caution">
    <text evidence="4">The sequence shown here is derived from an EMBL/GenBank/DDBJ whole genome shotgun (WGS) entry which is preliminary data.</text>
</comment>
<dbReference type="Gene3D" id="3.60.10.10">
    <property type="entry name" value="Endonuclease/exonuclease/phosphatase"/>
    <property type="match status" value="1"/>
</dbReference>
<feature type="region of interest" description="Disordered" evidence="1">
    <location>
        <begin position="763"/>
        <end position="787"/>
    </location>
</feature>
<feature type="domain" description="LTD" evidence="3">
    <location>
        <begin position="16"/>
        <end position="165"/>
    </location>
</feature>
<sequence length="787" mass="81801">MAAAAVGAVVLAPMVGLVPAHAVVTDGEIFVSELHYDNDGTDAGEAVEVQAPVGTDLTGWQIVLYNGNGGTPYDTKTLSGTVPASGAVVQNYASNGIQNGSPDGVALVDAAGAVVEFLTYEGAFAAVGGPADGRTGTDIGVSEASGTPTGQSLQKIDGAWTGPAASSFGTLNGSGGSGEPEDTCGDPEADVALVSDIQGSGATFDPACSGEQTVEAVVTAVTPGLNGFYVQEEAADSDGDDASSEGIFVFSRSVPADVEVGQLVRVTGTVGEYTTSGSSQTQLATPTVEVLGDAEDIAPTGVTFPVETTAALERYEGMLVELTDTLVISEYFNYDRFGEVVLGKPLEGQDRLHTPTAVVDPGPEAVALLAEYDRRTITLDDAVSAQNPSTVPHPGNGEPFSAENTFRGGDTVTGVQGVIDNTHGLYRLQPTAYGEYVAANPRPEEAPEVDGRVRVASFNVLNYFLTLDQGEAVCGPGQNVDCRGANTAEELERQREKTVAAIGELDAHVVGLMEMENTPGVEPAADLVAGLNELLGKGTYDFIDTGVVGTDAIRLGFLYQPGEVQPVGDFAVLDSSVDPAFDDTKNRPMLTQTFREIGTGEVFTVSVNHLKSKGSACTGDPDTGDGQGNCNLTRTAAAEAIAEFLAGDPTGSGDPDHLVIGDLNSYDHEDPIRALEAAGYTDLVKRFGGEEAYGYVFDGMVGYLDHALATESLTAQVTGAAEWHINADEPDILDYNLDFGRPADYWTGDAYRSSDHDPVLVGLDLSGKPGSRTDHSYEQGRPAHAGR</sequence>
<keyword evidence="4" id="KW-0255">Endonuclease</keyword>
<evidence type="ECO:0000256" key="1">
    <source>
        <dbReference type="SAM" id="MobiDB-lite"/>
    </source>
</evidence>
<dbReference type="GO" id="GO:0004519">
    <property type="term" value="F:endonuclease activity"/>
    <property type="evidence" value="ECO:0007669"/>
    <property type="project" value="UniProtKB-KW"/>
</dbReference>
<dbReference type="Pfam" id="PF03372">
    <property type="entry name" value="Exo_endo_phos"/>
    <property type="match status" value="1"/>
</dbReference>
<dbReference type="InterPro" id="IPR047971">
    <property type="entry name" value="ExeM-like"/>
</dbReference>
<feature type="region of interest" description="Disordered" evidence="1">
    <location>
        <begin position="136"/>
        <end position="187"/>
    </location>
</feature>
<evidence type="ECO:0000313" key="4">
    <source>
        <dbReference type="EMBL" id="GAA4285974.1"/>
    </source>
</evidence>
<dbReference type="PANTHER" id="PTHR42834:SF1">
    <property type="entry name" value="ENDONUCLEASE_EXONUCLEASE_PHOSPHATASE FAMILY PROTEIN (AFU_ORTHOLOGUE AFUA_3G09210)"/>
    <property type="match status" value="1"/>
</dbReference>
<dbReference type="PROSITE" id="PS51841">
    <property type="entry name" value="LTD"/>
    <property type="match status" value="1"/>
</dbReference>
<organism evidence="4 5">
    <name type="scientific">Georgenia daeguensis</name>
    <dbReference type="NCBI Taxonomy" id="908355"/>
    <lineage>
        <taxon>Bacteria</taxon>
        <taxon>Bacillati</taxon>
        <taxon>Actinomycetota</taxon>
        <taxon>Actinomycetes</taxon>
        <taxon>Micrococcales</taxon>
        <taxon>Bogoriellaceae</taxon>
        <taxon>Georgenia</taxon>
    </lineage>
</organism>
<keyword evidence="5" id="KW-1185">Reference proteome</keyword>
<dbReference type="SUPFAM" id="SSF56219">
    <property type="entry name" value="DNase I-like"/>
    <property type="match status" value="1"/>
</dbReference>
<evidence type="ECO:0000259" key="3">
    <source>
        <dbReference type="PROSITE" id="PS51841"/>
    </source>
</evidence>
<keyword evidence="2" id="KW-0732">Signal</keyword>